<name>A0A8J5VDE9_ZIZPA</name>
<dbReference type="EMBL" id="JAAALK010000288">
    <property type="protein sequence ID" value="KAG8055396.1"/>
    <property type="molecule type" value="Genomic_DNA"/>
</dbReference>
<accession>A0A8J5VDE9</accession>
<gene>
    <name evidence="3" type="ORF">GUJ93_ZPchr0001g32602</name>
</gene>
<keyword evidence="2" id="KW-0732">Signal</keyword>
<feature type="region of interest" description="Disordered" evidence="1">
    <location>
        <begin position="71"/>
        <end position="90"/>
    </location>
</feature>
<reference evidence="3" key="1">
    <citation type="journal article" date="2021" name="bioRxiv">
        <title>Whole Genome Assembly and Annotation of Northern Wild Rice, Zizania palustris L., Supports a Whole Genome Duplication in the Zizania Genus.</title>
        <authorList>
            <person name="Haas M."/>
            <person name="Kono T."/>
            <person name="Macchietto M."/>
            <person name="Millas R."/>
            <person name="McGilp L."/>
            <person name="Shao M."/>
            <person name="Duquette J."/>
            <person name="Hirsch C.N."/>
            <person name="Kimball J."/>
        </authorList>
    </citation>
    <scope>NUCLEOTIDE SEQUENCE</scope>
    <source>
        <tissue evidence="3">Fresh leaf tissue</tissue>
    </source>
</reference>
<feature type="signal peptide" evidence="2">
    <location>
        <begin position="1"/>
        <end position="26"/>
    </location>
</feature>
<evidence type="ECO:0000313" key="4">
    <source>
        <dbReference type="Proteomes" id="UP000729402"/>
    </source>
</evidence>
<dbReference type="AlphaFoldDB" id="A0A8J5VDE9"/>
<evidence type="ECO:0000256" key="1">
    <source>
        <dbReference type="SAM" id="MobiDB-lite"/>
    </source>
</evidence>
<comment type="caution">
    <text evidence="3">The sequence shown here is derived from an EMBL/GenBank/DDBJ whole genome shotgun (WGS) entry which is preliminary data.</text>
</comment>
<feature type="chain" id="PRO_5035168686" evidence="2">
    <location>
        <begin position="27"/>
        <end position="90"/>
    </location>
</feature>
<feature type="compositionally biased region" description="Basic and acidic residues" evidence="1">
    <location>
        <begin position="76"/>
        <end position="90"/>
    </location>
</feature>
<reference evidence="3" key="2">
    <citation type="submission" date="2021-02" db="EMBL/GenBank/DDBJ databases">
        <authorList>
            <person name="Kimball J.A."/>
            <person name="Haas M.W."/>
            <person name="Macchietto M."/>
            <person name="Kono T."/>
            <person name="Duquette J."/>
            <person name="Shao M."/>
        </authorList>
    </citation>
    <scope>NUCLEOTIDE SEQUENCE</scope>
    <source>
        <tissue evidence="3">Fresh leaf tissue</tissue>
    </source>
</reference>
<sequence>MASSRVSCIVLFLALVIVVAAGLVAAEPADARAVAEYTAPPADATTDVVAGGGARSFGAIGGRRWGRWNARSLQGGKREVPGGPDPQHHY</sequence>
<keyword evidence="4" id="KW-1185">Reference proteome</keyword>
<evidence type="ECO:0000313" key="3">
    <source>
        <dbReference type="EMBL" id="KAG8055396.1"/>
    </source>
</evidence>
<protein>
    <submittedName>
        <fullName evidence="3">Uncharacterized protein</fullName>
    </submittedName>
</protein>
<organism evidence="3 4">
    <name type="scientific">Zizania palustris</name>
    <name type="common">Northern wild rice</name>
    <dbReference type="NCBI Taxonomy" id="103762"/>
    <lineage>
        <taxon>Eukaryota</taxon>
        <taxon>Viridiplantae</taxon>
        <taxon>Streptophyta</taxon>
        <taxon>Embryophyta</taxon>
        <taxon>Tracheophyta</taxon>
        <taxon>Spermatophyta</taxon>
        <taxon>Magnoliopsida</taxon>
        <taxon>Liliopsida</taxon>
        <taxon>Poales</taxon>
        <taxon>Poaceae</taxon>
        <taxon>BOP clade</taxon>
        <taxon>Oryzoideae</taxon>
        <taxon>Oryzeae</taxon>
        <taxon>Zizaniinae</taxon>
        <taxon>Zizania</taxon>
    </lineage>
</organism>
<evidence type="ECO:0000256" key="2">
    <source>
        <dbReference type="SAM" id="SignalP"/>
    </source>
</evidence>
<dbReference type="Proteomes" id="UP000729402">
    <property type="component" value="Unassembled WGS sequence"/>
</dbReference>
<proteinExistence type="predicted"/>